<dbReference type="HOGENOM" id="CLU_082780_0_0_1"/>
<dbReference type="InParanoid" id="G9MR36"/>
<dbReference type="RefSeq" id="XP_013956779.1">
    <property type="nucleotide sequence ID" value="XM_014101304.1"/>
</dbReference>
<dbReference type="STRING" id="413071.G9MR36"/>
<organism evidence="2 3">
    <name type="scientific">Hypocrea virens (strain Gv29-8 / FGSC 10586)</name>
    <name type="common">Gliocladium virens</name>
    <name type="synonym">Trichoderma virens</name>
    <dbReference type="NCBI Taxonomy" id="413071"/>
    <lineage>
        <taxon>Eukaryota</taxon>
        <taxon>Fungi</taxon>
        <taxon>Dikarya</taxon>
        <taxon>Ascomycota</taxon>
        <taxon>Pezizomycotina</taxon>
        <taxon>Sordariomycetes</taxon>
        <taxon>Hypocreomycetidae</taxon>
        <taxon>Hypocreales</taxon>
        <taxon>Hypocreaceae</taxon>
        <taxon>Trichoderma</taxon>
    </lineage>
</organism>
<dbReference type="EMBL" id="ABDF02000006">
    <property type="protein sequence ID" value="EHK22563.1"/>
    <property type="molecule type" value="Genomic_DNA"/>
</dbReference>
<dbReference type="OrthoDB" id="3546385at2759"/>
<comment type="caution">
    <text evidence="2">The sequence shown here is derived from an EMBL/GenBank/DDBJ whole genome shotgun (WGS) entry which is preliminary data.</text>
</comment>
<sequence>MASLKPLPTFRCFSRLPPELRLEIWRQSLPDLDSITLYNYRRECWGPRDLRKSEVDHQLLDQMPGNTENAVDFDFRHEMLAATHVNLPLAFVNREARSVALAWIQQRGVEMRFDEDRKCHVFEQRFDPRRDALYIGISQWEDFCLEPFDQLAEPDFSSHTVSSDTGLTRIAIPDTPYDTDCSSLIEVFHWFPHLEAIFIVLDLRVDPRIERLLLKGDRKKASALIQQHQWKTEDIQEKTLVWDPENRCFEWKGGAGLGNESLYRRMEKMAREIRGRLVEMNTRSFKIQPVDAV</sequence>
<evidence type="ECO:0000259" key="1">
    <source>
        <dbReference type="Pfam" id="PF20150"/>
    </source>
</evidence>
<dbReference type="GeneID" id="25792322"/>
<accession>G9MR36</accession>
<feature type="domain" description="2EXR" evidence="1">
    <location>
        <begin position="10"/>
        <end position="133"/>
    </location>
</feature>
<dbReference type="eggNOG" id="ENOG502SRJD">
    <property type="taxonomic scope" value="Eukaryota"/>
</dbReference>
<dbReference type="AlphaFoldDB" id="G9MR36"/>
<gene>
    <name evidence="2" type="ORF">TRIVIDRAFT_230606</name>
</gene>
<proteinExistence type="predicted"/>
<dbReference type="VEuPathDB" id="FungiDB:TRIVIDRAFT_230606"/>
<dbReference type="OMA" id="CHEFRHD"/>
<dbReference type="Proteomes" id="UP000007115">
    <property type="component" value="Unassembled WGS sequence"/>
</dbReference>
<evidence type="ECO:0000313" key="2">
    <source>
        <dbReference type="EMBL" id="EHK22563.1"/>
    </source>
</evidence>
<protein>
    <recommendedName>
        <fullName evidence="1">2EXR domain-containing protein</fullName>
    </recommendedName>
</protein>
<dbReference type="Pfam" id="PF20150">
    <property type="entry name" value="2EXR"/>
    <property type="match status" value="1"/>
</dbReference>
<reference evidence="2 3" key="1">
    <citation type="journal article" date="2011" name="Genome Biol.">
        <title>Comparative genome sequence analysis underscores mycoparasitism as the ancestral life style of Trichoderma.</title>
        <authorList>
            <person name="Kubicek C.P."/>
            <person name="Herrera-Estrella A."/>
            <person name="Seidl-Seiboth V."/>
            <person name="Martinez D.A."/>
            <person name="Druzhinina I.S."/>
            <person name="Thon M."/>
            <person name="Zeilinger S."/>
            <person name="Casas-Flores S."/>
            <person name="Horwitz B.A."/>
            <person name="Mukherjee P.K."/>
            <person name="Mukherjee M."/>
            <person name="Kredics L."/>
            <person name="Alcaraz L.D."/>
            <person name="Aerts A."/>
            <person name="Antal Z."/>
            <person name="Atanasova L."/>
            <person name="Cervantes-Badillo M.G."/>
            <person name="Challacombe J."/>
            <person name="Chertkov O."/>
            <person name="McCluskey K."/>
            <person name="Coulpier F."/>
            <person name="Deshpande N."/>
            <person name="von Doehren H."/>
            <person name="Ebbole D.J."/>
            <person name="Esquivel-Naranjo E.U."/>
            <person name="Fekete E."/>
            <person name="Flipphi M."/>
            <person name="Glaser F."/>
            <person name="Gomez-Rodriguez E.Y."/>
            <person name="Gruber S."/>
            <person name="Han C."/>
            <person name="Henrissat B."/>
            <person name="Hermosa R."/>
            <person name="Hernandez-Onate M."/>
            <person name="Karaffa L."/>
            <person name="Kosti I."/>
            <person name="Le Crom S."/>
            <person name="Lindquist E."/>
            <person name="Lucas S."/>
            <person name="Luebeck M."/>
            <person name="Luebeck P.S."/>
            <person name="Margeot A."/>
            <person name="Metz B."/>
            <person name="Misra M."/>
            <person name="Nevalainen H."/>
            <person name="Omann M."/>
            <person name="Packer N."/>
            <person name="Perrone G."/>
            <person name="Uresti-Rivera E.E."/>
            <person name="Salamov A."/>
            <person name="Schmoll M."/>
            <person name="Seiboth B."/>
            <person name="Shapiro H."/>
            <person name="Sukno S."/>
            <person name="Tamayo-Ramos J.A."/>
            <person name="Tisch D."/>
            <person name="Wiest A."/>
            <person name="Wilkinson H.H."/>
            <person name="Zhang M."/>
            <person name="Coutinho P.M."/>
            <person name="Kenerley C.M."/>
            <person name="Monte E."/>
            <person name="Baker S.E."/>
            <person name="Grigoriev I.V."/>
        </authorList>
    </citation>
    <scope>NUCLEOTIDE SEQUENCE [LARGE SCALE GENOMIC DNA]</scope>
    <source>
        <strain evidence="3">Gv29-8 / FGSC 10586</strain>
    </source>
</reference>
<dbReference type="PANTHER" id="PTHR35910">
    <property type="entry name" value="2EXR DOMAIN-CONTAINING PROTEIN"/>
    <property type="match status" value="1"/>
</dbReference>
<name>G9MR36_HYPVG</name>
<evidence type="ECO:0000313" key="3">
    <source>
        <dbReference type="Proteomes" id="UP000007115"/>
    </source>
</evidence>
<dbReference type="PANTHER" id="PTHR35910:SF6">
    <property type="entry name" value="2EXR DOMAIN-CONTAINING PROTEIN"/>
    <property type="match status" value="1"/>
</dbReference>
<keyword evidence="3" id="KW-1185">Reference proteome</keyword>
<dbReference type="InterPro" id="IPR045518">
    <property type="entry name" value="2EXR"/>
</dbReference>